<evidence type="ECO:0000256" key="4">
    <source>
        <dbReference type="ARBA" id="ARBA00022679"/>
    </source>
</evidence>
<reference evidence="10" key="1">
    <citation type="submission" date="2018-07" db="EMBL/GenBank/DDBJ databases">
        <authorList>
            <person name="Quirk P.G."/>
            <person name="Krulwich T.A."/>
        </authorList>
    </citation>
    <scope>NUCLEOTIDE SEQUENCE [LARGE SCALE GENOMIC DNA]</scope>
</reference>
<organism evidence="10">
    <name type="scientific">Methanobacterium virus Drs3</name>
    <dbReference type="NCBI Taxonomy" id="1430441"/>
    <lineage>
        <taxon>Viruses</taxon>
        <taxon>Duplodnaviria</taxon>
        <taxon>Heunggongvirae</taxon>
        <taxon>Uroviricota</taxon>
        <taxon>Caudoviricetes</taxon>
        <taxon>Methanobavirales</taxon>
        <taxon>Anaerodiviridae</taxon>
        <taxon>Metforvirus</taxon>
        <taxon>Metforvirus limi</taxon>
        <taxon>Metforvirus Drs3</taxon>
    </lineage>
</organism>
<dbReference type="InterPro" id="IPR001091">
    <property type="entry name" value="RM_Methyltransferase"/>
</dbReference>
<dbReference type="GO" id="GO:0008170">
    <property type="term" value="F:N-methyltransferase activity"/>
    <property type="evidence" value="ECO:0007669"/>
    <property type="project" value="InterPro"/>
</dbReference>
<accession>A0A385AH51</accession>
<dbReference type="GO" id="GO:0032259">
    <property type="term" value="P:methylation"/>
    <property type="evidence" value="ECO:0007669"/>
    <property type="project" value="UniProtKB-KW"/>
</dbReference>
<dbReference type="PROSITE" id="PS00093">
    <property type="entry name" value="N4_MTASE"/>
    <property type="match status" value="1"/>
</dbReference>
<dbReference type="EC" id="2.1.1.113" evidence="2"/>
<keyword evidence="5" id="KW-0949">S-adenosyl-L-methionine</keyword>
<evidence type="ECO:0000313" key="10">
    <source>
        <dbReference type="EMBL" id="AXN53396.1"/>
    </source>
</evidence>
<keyword evidence="11" id="KW-1185">Reference proteome</keyword>
<dbReference type="InterPro" id="IPR017985">
    <property type="entry name" value="MeTrfase_CN4_CS"/>
</dbReference>
<evidence type="ECO:0000256" key="3">
    <source>
        <dbReference type="ARBA" id="ARBA00022603"/>
    </source>
</evidence>
<comment type="catalytic activity">
    <reaction evidence="8">
        <text>a 2'-deoxycytidine in DNA + S-adenosyl-L-methionine = an N(4)-methyl-2'-deoxycytidine in DNA + S-adenosyl-L-homocysteine + H(+)</text>
        <dbReference type="Rhea" id="RHEA:16857"/>
        <dbReference type="Rhea" id="RHEA-COMP:11369"/>
        <dbReference type="Rhea" id="RHEA-COMP:13674"/>
        <dbReference type="ChEBI" id="CHEBI:15378"/>
        <dbReference type="ChEBI" id="CHEBI:57856"/>
        <dbReference type="ChEBI" id="CHEBI:59789"/>
        <dbReference type="ChEBI" id="CHEBI:85452"/>
        <dbReference type="ChEBI" id="CHEBI:137933"/>
        <dbReference type="EC" id="2.1.1.113"/>
    </reaction>
</comment>
<keyword evidence="6" id="KW-0680">Restriction system</keyword>
<evidence type="ECO:0000313" key="11">
    <source>
        <dbReference type="Proteomes" id="UP000262397"/>
    </source>
</evidence>
<protein>
    <recommendedName>
        <fullName evidence="2">site-specific DNA-methyltransferase (cytosine-N(4)-specific)</fullName>
        <ecNumber evidence="2">2.1.1.113</ecNumber>
    </recommendedName>
</protein>
<evidence type="ECO:0000256" key="6">
    <source>
        <dbReference type="ARBA" id="ARBA00022747"/>
    </source>
</evidence>
<evidence type="ECO:0000256" key="5">
    <source>
        <dbReference type="ARBA" id="ARBA00022691"/>
    </source>
</evidence>
<feature type="domain" description="DNA methylase N-4/N-6" evidence="9">
    <location>
        <begin position="23"/>
        <end position="308"/>
    </location>
</feature>
<sequence length="326" mass="37495">MKVNHIYQGDALEVLQSLESQQVDMCVTSPPYWRLRNYGVEGQLGLEPDFNEYIDKLCTIFDEVKRVLKDEGTCWVNIGDSYNGSGKGGSNPEYQKKHTSFGKIMTEKSIFGKPVNDKRIGKKSLIGIPFRFAIEMINRGWILRNTIIWHKPNCMPTSAKDRFTVDFEYLYFFSKKSKYYFEQQTEPVKEESLKRYEYGLHSVYADKEKYGGKNSNSVSDCERMGDFVSNPTKRNMRTVWKIPTKPYKGAHFAVFPEELIETPIKAGCPQNGIVLDPFMGSGTTASVAKRLNRNYVGIELNPEYHVLIHERLDKTARIKPLSEYGK</sequence>
<dbReference type="GO" id="GO:0015667">
    <property type="term" value="F:site-specific DNA-methyltransferase (cytosine-N4-specific) activity"/>
    <property type="evidence" value="ECO:0007669"/>
    <property type="project" value="UniProtKB-EC"/>
</dbReference>
<dbReference type="EMBL" id="MH674343">
    <property type="protein sequence ID" value="AXN53396.1"/>
    <property type="molecule type" value="Genomic_DNA"/>
</dbReference>
<dbReference type="Pfam" id="PF01555">
    <property type="entry name" value="N6_N4_Mtase"/>
    <property type="match status" value="1"/>
</dbReference>
<gene>
    <name evidence="10" type="ORF">Drs3_00015</name>
</gene>
<dbReference type="GO" id="GO:0009307">
    <property type="term" value="P:DNA restriction-modification system"/>
    <property type="evidence" value="ECO:0007669"/>
    <property type="project" value="UniProtKB-KW"/>
</dbReference>
<comment type="similarity">
    <text evidence="1">Belongs to the N(4)/N(6)-methyltransferase family. N(4) subfamily.</text>
</comment>
<dbReference type="InterPro" id="IPR029063">
    <property type="entry name" value="SAM-dependent_MTases_sf"/>
</dbReference>
<evidence type="ECO:0000256" key="8">
    <source>
        <dbReference type="ARBA" id="ARBA00049120"/>
    </source>
</evidence>
<evidence type="ECO:0000256" key="2">
    <source>
        <dbReference type="ARBA" id="ARBA00012185"/>
    </source>
</evidence>
<dbReference type="Proteomes" id="UP000262397">
    <property type="component" value="Segment"/>
</dbReference>
<keyword evidence="3" id="KW-0489">Methyltransferase</keyword>
<keyword evidence="7" id="KW-0238">DNA-binding</keyword>
<dbReference type="InterPro" id="IPR002941">
    <property type="entry name" value="DNA_methylase_N4/N6"/>
</dbReference>
<evidence type="ECO:0000259" key="9">
    <source>
        <dbReference type="Pfam" id="PF01555"/>
    </source>
</evidence>
<evidence type="ECO:0000256" key="1">
    <source>
        <dbReference type="ARBA" id="ARBA00010203"/>
    </source>
</evidence>
<proteinExistence type="inferred from homology"/>
<dbReference type="PRINTS" id="PR00508">
    <property type="entry name" value="S21N4MTFRASE"/>
</dbReference>
<dbReference type="GO" id="GO:0003677">
    <property type="term" value="F:DNA binding"/>
    <property type="evidence" value="ECO:0007669"/>
    <property type="project" value="UniProtKB-KW"/>
</dbReference>
<evidence type="ECO:0000256" key="7">
    <source>
        <dbReference type="ARBA" id="ARBA00023125"/>
    </source>
</evidence>
<dbReference type="Gene3D" id="3.40.50.150">
    <property type="entry name" value="Vaccinia Virus protein VP39"/>
    <property type="match status" value="1"/>
</dbReference>
<dbReference type="SUPFAM" id="SSF53335">
    <property type="entry name" value="S-adenosyl-L-methionine-dependent methyltransferases"/>
    <property type="match status" value="1"/>
</dbReference>
<keyword evidence="4" id="KW-0808">Transferase</keyword>
<name>A0A385AH51_9CAUD</name>